<organism evidence="7 8">
    <name type="scientific">Candidatus Undinarchaeum marinum</name>
    <dbReference type="NCBI Taxonomy" id="2756141"/>
    <lineage>
        <taxon>Archaea</taxon>
        <taxon>Candidatus Undinarchaeota</taxon>
        <taxon>Candidatus Undinarchaeia</taxon>
        <taxon>Candidatus Undinarchaeales</taxon>
        <taxon>Candidatus Undinarchaeaceae</taxon>
        <taxon>Candidatus Undinarchaeum</taxon>
    </lineage>
</organism>
<evidence type="ECO:0000256" key="2">
    <source>
        <dbReference type="ARBA" id="ARBA00022980"/>
    </source>
</evidence>
<dbReference type="Gene3D" id="1.20.5.560">
    <property type="entry name" value="Single Heli x bin"/>
    <property type="match status" value="1"/>
</dbReference>
<proteinExistence type="inferred from homology"/>
<keyword evidence="4" id="KW-0694">RNA-binding</keyword>
<feature type="domain" description="Large ribosomal subunit protein eL19" evidence="6">
    <location>
        <begin position="6"/>
        <end position="149"/>
    </location>
</feature>
<dbReference type="GO" id="GO:0022625">
    <property type="term" value="C:cytosolic large ribosomal subunit"/>
    <property type="evidence" value="ECO:0007669"/>
    <property type="project" value="InterPro"/>
</dbReference>
<keyword evidence="3 4" id="KW-0687">Ribonucleoprotein</keyword>
<reference evidence="7 8" key="1">
    <citation type="journal article" name="Nat. Commun.">
        <title>Undinarchaeota illuminate DPANN phylogeny and the impact of gene transfer on archaeal evolution.</title>
        <authorList>
            <person name="Dombrowski N."/>
            <person name="Williams T.A."/>
            <person name="Sun J."/>
            <person name="Woodcroft B.J."/>
            <person name="Lee J.H."/>
            <person name="Minh B.Q."/>
            <person name="Rinke C."/>
            <person name="Spang A."/>
        </authorList>
    </citation>
    <scope>NUCLEOTIDE SEQUENCE [LARGE SCALE GENOMIC DNA]</scope>
    <source>
        <strain evidence="7">MAG_bin17</strain>
    </source>
</reference>
<evidence type="ECO:0000256" key="1">
    <source>
        <dbReference type="ARBA" id="ARBA00011082"/>
    </source>
</evidence>
<keyword evidence="4" id="KW-0699">rRNA-binding</keyword>
<dbReference type="Gene3D" id="1.10.1650.10">
    <property type="match status" value="1"/>
</dbReference>
<dbReference type="InterPro" id="IPR000196">
    <property type="entry name" value="Ribosomal_eL19_dom"/>
</dbReference>
<evidence type="ECO:0000313" key="7">
    <source>
        <dbReference type="EMBL" id="HIJ99689.1"/>
    </source>
</evidence>
<dbReference type="PANTHER" id="PTHR10722">
    <property type="entry name" value="60S RIBOSOMAL PROTEIN L19"/>
    <property type="match status" value="1"/>
</dbReference>
<evidence type="ECO:0000313" key="8">
    <source>
        <dbReference type="Proteomes" id="UP000604391"/>
    </source>
</evidence>
<dbReference type="HAMAP" id="MF_01475">
    <property type="entry name" value="Ribosomal_eL19"/>
    <property type="match status" value="1"/>
</dbReference>
<dbReference type="InterPro" id="IPR057260">
    <property type="entry name" value="Ribosomal_L19e_C"/>
</dbReference>
<evidence type="ECO:0000256" key="3">
    <source>
        <dbReference type="ARBA" id="ARBA00023274"/>
    </source>
</evidence>
<dbReference type="Proteomes" id="UP000604391">
    <property type="component" value="Unassembled WGS sequence"/>
</dbReference>
<comment type="subunit">
    <text evidence="4">Part of the 50S ribosomal subunit.</text>
</comment>
<dbReference type="InterPro" id="IPR015974">
    <property type="entry name" value="Ribosomal_eL19_dom3"/>
</dbReference>
<dbReference type="AlphaFoldDB" id="A0A832X5B7"/>
<dbReference type="SUPFAM" id="SSF48140">
    <property type="entry name" value="Ribosomal protein L19 (L19e)"/>
    <property type="match status" value="1"/>
</dbReference>
<dbReference type="SMART" id="SM01416">
    <property type="entry name" value="Ribosomal_L19e"/>
    <property type="match status" value="1"/>
</dbReference>
<dbReference type="FunFam" id="1.10.1650.10:FF:000001">
    <property type="entry name" value="Ribosomal protein L19"/>
    <property type="match status" value="1"/>
</dbReference>
<dbReference type="InterPro" id="IPR035970">
    <property type="entry name" value="60S_ribosomal_eL19_sf"/>
</dbReference>
<feature type="region of interest" description="Disordered" evidence="5">
    <location>
        <begin position="58"/>
        <end position="94"/>
    </location>
</feature>
<dbReference type="InterPro" id="IPR015972">
    <property type="entry name" value="Ribosomal_eL19_dom1"/>
</dbReference>
<protein>
    <recommendedName>
        <fullName evidence="4">Large ribosomal subunit protein eL19</fullName>
    </recommendedName>
</protein>
<comment type="similarity">
    <text evidence="1 4">Belongs to the eukaryotic ribosomal protein eL19 family.</text>
</comment>
<dbReference type="InterPro" id="IPR015973">
    <property type="entry name" value="Ribosomal_eL19_dom2"/>
</dbReference>
<accession>A0A832X5B7</accession>
<sequence length="150" mass="17309">MKRRGEANTQRRLAASVLKIGQTRVWFDPEALDEINSAMTRGDVRKYIGLGYIKKRPKIGNSRGRIRKRHAQKAKGRQKGQGKRRGSANARLGKKSKWMVKIRGQRSLLKHLRDSEKISKTVYRKVYRLAKAGSFKHKAHLITYLRSKAE</sequence>
<keyword evidence="2 4" id="KW-0689">Ribosomal protein</keyword>
<dbReference type="GO" id="GO:0006412">
    <property type="term" value="P:translation"/>
    <property type="evidence" value="ECO:0007669"/>
    <property type="project" value="UniProtKB-UniRule"/>
</dbReference>
<gene>
    <name evidence="4" type="primary">rpl19e</name>
    <name evidence="7" type="ORF">H1011_02600</name>
</gene>
<evidence type="ECO:0000256" key="5">
    <source>
        <dbReference type="SAM" id="MobiDB-lite"/>
    </source>
</evidence>
<dbReference type="InterPro" id="IPR057259">
    <property type="entry name" value="Ribosomal_L19e"/>
</dbReference>
<dbReference type="InterPro" id="IPR039547">
    <property type="entry name" value="Ribosomal_eL19"/>
</dbReference>
<name>A0A832X5B7_9ARCH</name>
<dbReference type="Gene3D" id="1.10.1200.60">
    <property type="match status" value="1"/>
</dbReference>
<dbReference type="CDD" id="cd00481">
    <property type="entry name" value="Ribosomal_L19e"/>
    <property type="match status" value="1"/>
</dbReference>
<comment type="function">
    <text evidence="4">Binds to the 23S rRNA.</text>
</comment>
<dbReference type="GO" id="GO:0070180">
    <property type="term" value="F:large ribosomal subunit rRNA binding"/>
    <property type="evidence" value="ECO:0007669"/>
    <property type="project" value="UniProtKB-UniRule"/>
</dbReference>
<dbReference type="EMBL" id="DVAD01000014">
    <property type="protein sequence ID" value="HIJ99689.1"/>
    <property type="molecule type" value="Genomic_DNA"/>
</dbReference>
<keyword evidence="8" id="KW-1185">Reference proteome</keyword>
<comment type="caution">
    <text evidence="7">The sequence shown here is derived from an EMBL/GenBank/DDBJ whole genome shotgun (WGS) entry which is preliminary data.</text>
</comment>
<dbReference type="Pfam" id="PF01280">
    <property type="entry name" value="Ribosomal_L19e"/>
    <property type="match status" value="1"/>
</dbReference>
<dbReference type="GO" id="GO:0003735">
    <property type="term" value="F:structural constituent of ribosome"/>
    <property type="evidence" value="ECO:0007669"/>
    <property type="project" value="InterPro"/>
</dbReference>
<evidence type="ECO:0000259" key="6">
    <source>
        <dbReference type="SMART" id="SM01416"/>
    </source>
</evidence>
<evidence type="ECO:0000256" key="4">
    <source>
        <dbReference type="HAMAP-Rule" id="MF_01475"/>
    </source>
</evidence>
<dbReference type="Pfam" id="PF25476">
    <property type="entry name" value="Ribosomal_L19e_C"/>
    <property type="match status" value="1"/>
</dbReference>
<dbReference type="NCBIfam" id="NF006343">
    <property type="entry name" value="PRK08570.1"/>
    <property type="match status" value="1"/>
</dbReference>